<organism evidence="2 3">
    <name type="scientific">Ensete ventricosum</name>
    <name type="common">Abyssinian banana</name>
    <name type="synonym">Musa ensete</name>
    <dbReference type="NCBI Taxonomy" id="4639"/>
    <lineage>
        <taxon>Eukaryota</taxon>
        <taxon>Viridiplantae</taxon>
        <taxon>Streptophyta</taxon>
        <taxon>Embryophyta</taxon>
        <taxon>Tracheophyta</taxon>
        <taxon>Spermatophyta</taxon>
        <taxon>Magnoliopsida</taxon>
        <taxon>Liliopsida</taxon>
        <taxon>Zingiberales</taxon>
        <taxon>Musaceae</taxon>
        <taxon>Ensete</taxon>
    </lineage>
</organism>
<evidence type="ECO:0000313" key="2">
    <source>
        <dbReference type="EMBL" id="KAJ8493254.1"/>
    </source>
</evidence>
<comment type="caution">
    <text evidence="2">The sequence shown here is derived from an EMBL/GenBank/DDBJ whole genome shotgun (WGS) entry which is preliminary data.</text>
</comment>
<feature type="region of interest" description="Disordered" evidence="1">
    <location>
        <begin position="148"/>
        <end position="186"/>
    </location>
</feature>
<name>A0AAV8PKS2_ENSVE</name>
<gene>
    <name evidence="2" type="ORF">OPV22_014975</name>
</gene>
<evidence type="ECO:0000256" key="1">
    <source>
        <dbReference type="SAM" id="MobiDB-lite"/>
    </source>
</evidence>
<dbReference type="Proteomes" id="UP001222027">
    <property type="component" value="Unassembled WGS sequence"/>
</dbReference>
<sequence>MYTNLVDRTSLCSKKELLNLIGPEYPLTSNLSQPPPVKNEKQLIEEWKKAGPRPRPLPPPPARPFYQHENEDCGWPDFSSLVMGHRLYQTPSGVTYHPSRKTLARLFGSVHDNFNGEILYGSEDECPEWVVHGLATASFKTTGAKDENVDEIELLEDDDKTDGQSESDNGSRSDTSRSMEHDEEMDLDDKSFSELIIPLLYKLLVSALLKKSMIPLDSSFPDKEAQIMSRKILEAPFNCGRRWKNAERVITMDN</sequence>
<accession>A0AAV8PKS2</accession>
<evidence type="ECO:0000313" key="3">
    <source>
        <dbReference type="Proteomes" id="UP001222027"/>
    </source>
</evidence>
<keyword evidence="3" id="KW-1185">Reference proteome</keyword>
<dbReference type="EMBL" id="JAQQAF010000004">
    <property type="protein sequence ID" value="KAJ8493254.1"/>
    <property type="molecule type" value="Genomic_DNA"/>
</dbReference>
<dbReference type="AlphaFoldDB" id="A0AAV8PKS2"/>
<proteinExistence type="predicted"/>
<protein>
    <submittedName>
        <fullName evidence="2">Uncharacterized protein</fullName>
    </submittedName>
</protein>
<feature type="compositionally biased region" description="Acidic residues" evidence="1">
    <location>
        <begin position="148"/>
        <end position="160"/>
    </location>
</feature>
<reference evidence="2 3" key="1">
    <citation type="submission" date="2022-12" db="EMBL/GenBank/DDBJ databases">
        <title>Chromosome-scale assembly of the Ensete ventricosum genome.</title>
        <authorList>
            <person name="Dussert Y."/>
            <person name="Stocks J."/>
            <person name="Wendawek A."/>
            <person name="Woldeyes F."/>
            <person name="Nichols R.A."/>
            <person name="Borrell J.S."/>
        </authorList>
    </citation>
    <scope>NUCLEOTIDE SEQUENCE [LARGE SCALE GENOMIC DNA]</scope>
    <source>
        <strain evidence="3">cv. Maze</strain>
        <tissue evidence="2">Seeds</tissue>
    </source>
</reference>
<feature type="compositionally biased region" description="Basic and acidic residues" evidence="1">
    <location>
        <begin position="169"/>
        <end position="180"/>
    </location>
</feature>